<dbReference type="AlphaFoldDB" id="A0A803P6X3"/>
<reference evidence="1" key="2">
    <citation type="submission" date="2021-03" db="UniProtKB">
        <authorList>
            <consortium name="EnsemblPlants"/>
        </authorList>
    </citation>
    <scope>IDENTIFICATION</scope>
</reference>
<sequence length="108" mass="11636">MASHDNTSSSAAQIDPSPAITIATPPLRNAIKYFYQLHGQSSQVRMGALSISDHVEKVHSLFDSIVITGSTTSGQNVILQLLNDLGLEYDSVFSSITSRSDVLTLEEV</sequence>
<proteinExistence type="predicted"/>
<dbReference type="Gramene" id="evm.model.03.185">
    <property type="protein sequence ID" value="cds.evm.model.03.185"/>
    <property type="gene ID" value="evm.TU.03.185"/>
</dbReference>
<evidence type="ECO:0000313" key="1">
    <source>
        <dbReference type="EnsemblPlants" id="cds.evm.model.03.185"/>
    </source>
</evidence>
<accession>A0A803P6X3</accession>
<protein>
    <submittedName>
        <fullName evidence="1">Uncharacterized protein</fullName>
    </submittedName>
</protein>
<dbReference type="Proteomes" id="UP000596661">
    <property type="component" value="Chromosome 3"/>
</dbReference>
<name>A0A803P6X3_CANSA</name>
<evidence type="ECO:0000313" key="2">
    <source>
        <dbReference type="Proteomes" id="UP000596661"/>
    </source>
</evidence>
<reference evidence="1" key="1">
    <citation type="submission" date="2018-11" db="EMBL/GenBank/DDBJ databases">
        <authorList>
            <person name="Grassa J C."/>
        </authorList>
    </citation>
    <scope>NUCLEOTIDE SEQUENCE [LARGE SCALE GENOMIC DNA]</scope>
</reference>
<dbReference type="EMBL" id="UZAU01000246">
    <property type="status" value="NOT_ANNOTATED_CDS"/>
    <property type="molecule type" value="Genomic_DNA"/>
</dbReference>
<dbReference type="EnsemblPlants" id="evm.model.03.185">
    <property type="protein sequence ID" value="cds.evm.model.03.185"/>
    <property type="gene ID" value="evm.TU.03.185"/>
</dbReference>
<keyword evidence="2" id="KW-1185">Reference proteome</keyword>
<organism evidence="1 2">
    <name type="scientific">Cannabis sativa</name>
    <name type="common">Hemp</name>
    <name type="synonym">Marijuana</name>
    <dbReference type="NCBI Taxonomy" id="3483"/>
    <lineage>
        <taxon>Eukaryota</taxon>
        <taxon>Viridiplantae</taxon>
        <taxon>Streptophyta</taxon>
        <taxon>Embryophyta</taxon>
        <taxon>Tracheophyta</taxon>
        <taxon>Spermatophyta</taxon>
        <taxon>Magnoliopsida</taxon>
        <taxon>eudicotyledons</taxon>
        <taxon>Gunneridae</taxon>
        <taxon>Pentapetalae</taxon>
        <taxon>rosids</taxon>
        <taxon>fabids</taxon>
        <taxon>Rosales</taxon>
        <taxon>Cannabaceae</taxon>
        <taxon>Cannabis</taxon>
    </lineage>
</organism>